<keyword evidence="1" id="KW-0812">Transmembrane</keyword>
<dbReference type="AlphaFoldDB" id="C7G577"/>
<sequence length="976" mass="110879">MFDGGIMKKNVKKILLIVGAILIICVLCFIMSRTSENSNYADKYEGVDLTAEVEGLNREGTYSEYLDIHAGAMFPDARVSVDVCEYDTGKGVTVQKEYSGKKDVLYTEDESTVTWKIEVPEAGFYQIYLEYMTVESRGVAIERSLYINGEEPFEDAANLMFGRFWTDGGEVKTDNQGNEIRPTQVETYEWQSAYCRDDMGYETEPYQFYFEKGENTITLEAVNEPMIISKLELTPVEEQDTYETYCQKNTKEGEQPENFIQTIQGEDATLRSEPSLYAKYDRSSPTTVPNSVTTTVLNYTGGEAWNSAGQWIEWEVEVPEDGYYNLTIKGRQNYARGSVSSRSLYIDGEIPFEEVSVISFDYDNDWNLMTLSDEEGTPYDFYLEKGKHKIRLEATLGDMGTILEELEDSTYRLNQIYRKILVYTGADPDDYRDYNLDQVYPEVIEAMDLESKRLYKIIDDVVAYTGQKAEKIAVAQTLAQQLERFVERPDKITVEFTTFKENITSLGTAILNMSETKLDIDYIVVSSKGSEVPEDRASGWAKAWHEIKSFAASFVVDYDAVGDVYDEDDNEVVRVWIVTGRDQGTILKTMVDDTFTPETGIKVNVEIVDASALLNAVVAGQGPDVVLSVGADQPVNYALRNAAEDLTQFEDYEDVLKVFYESAYRAYEYDGGLYAIPETQTYNVMFYRKDILEELEIEVPQTWDEVINLLPTIQGNNMEIGIPSPTSTTLPDLSLYYTLLYQNGTDVYDEDAKQTIIDNEAGVNAFAQYTSFFTDYGMPTEYDFVSRFRSGQMPIGIAAYSTYNTLVVSAPEIRGLWDFTLIPGTVRTDDSGNETMDRSVYSTGTCSMMIRSEDEEKKQLSWEFMKWWAKTDTQVRFGRELEALLGSSARYATANTEAFSQLAWSADDVEILEEQWKSTVGFREVAGGYYTGRHIINAVRKVINEKEDPRETVLDYAITIDEELIKKRTEFGLPVD</sequence>
<dbReference type="Pfam" id="PF01547">
    <property type="entry name" value="SBP_bac_1"/>
    <property type="match status" value="1"/>
</dbReference>
<gene>
    <name evidence="2" type="ORF">ROSINTL182_05034</name>
</gene>
<protein>
    <submittedName>
        <fullName evidence="2">ABC transporter, solute-binding protein</fullName>
    </submittedName>
</protein>
<dbReference type="Gene3D" id="2.60.120.260">
    <property type="entry name" value="Galactose-binding domain-like"/>
    <property type="match status" value="2"/>
</dbReference>
<name>C7G577_9FIRM</name>
<dbReference type="Gene3D" id="3.40.190.10">
    <property type="entry name" value="Periplasmic binding protein-like II"/>
    <property type="match status" value="1"/>
</dbReference>
<dbReference type="InterPro" id="IPR008979">
    <property type="entry name" value="Galactose-bd-like_sf"/>
</dbReference>
<dbReference type="Proteomes" id="UP000004828">
    <property type="component" value="Unassembled WGS sequence"/>
</dbReference>
<dbReference type="InterPro" id="IPR050490">
    <property type="entry name" value="Bact_solute-bd_prot1"/>
</dbReference>
<evidence type="ECO:0000256" key="1">
    <source>
        <dbReference type="SAM" id="Phobius"/>
    </source>
</evidence>
<feature type="transmembrane region" description="Helical" evidence="1">
    <location>
        <begin position="14"/>
        <end position="32"/>
    </location>
</feature>
<dbReference type="EMBL" id="ABYJ02000002">
    <property type="protein sequence ID" value="EEV03025.1"/>
    <property type="molecule type" value="Genomic_DNA"/>
</dbReference>
<dbReference type="SUPFAM" id="SSF53850">
    <property type="entry name" value="Periplasmic binding protein-like II"/>
    <property type="match status" value="1"/>
</dbReference>
<organism evidence="2 3">
    <name type="scientific">Roseburia intestinalis L1-82</name>
    <dbReference type="NCBI Taxonomy" id="536231"/>
    <lineage>
        <taxon>Bacteria</taxon>
        <taxon>Bacillati</taxon>
        <taxon>Bacillota</taxon>
        <taxon>Clostridia</taxon>
        <taxon>Lachnospirales</taxon>
        <taxon>Lachnospiraceae</taxon>
        <taxon>Roseburia</taxon>
    </lineage>
</organism>
<dbReference type="SUPFAM" id="SSF49785">
    <property type="entry name" value="Galactose-binding domain-like"/>
    <property type="match status" value="1"/>
</dbReference>
<keyword evidence="1" id="KW-1133">Transmembrane helix</keyword>
<evidence type="ECO:0000313" key="3">
    <source>
        <dbReference type="Proteomes" id="UP000004828"/>
    </source>
</evidence>
<evidence type="ECO:0000313" key="2">
    <source>
        <dbReference type="EMBL" id="EEV03025.1"/>
    </source>
</evidence>
<proteinExistence type="predicted"/>
<reference evidence="2 3" key="1">
    <citation type="submission" date="2009-08" db="EMBL/GenBank/DDBJ databases">
        <authorList>
            <person name="Weinstock G."/>
            <person name="Sodergren E."/>
            <person name="Clifton S."/>
            <person name="Fulton L."/>
            <person name="Fulton B."/>
            <person name="Courtney L."/>
            <person name="Fronick C."/>
            <person name="Harrison M."/>
            <person name="Strong C."/>
            <person name="Farmer C."/>
            <person name="Delahaunty K."/>
            <person name="Markovic C."/>
            <person name="Hall O."/>
            <person name="Minx P."/>
            <person name="Tomlinson C."/>
            <person name="Mitreva M."/>
            <person name="Nelson J."/>
            <person name="Hou S."/>
            <person name="Wollam A."/>
            <person name="Pepin K.H."/>
            <person name="Johnson M."/>
            <person name="Bhonagiri V."/>
            <person name="Nash W.E."/>
            <person name="Warren W."/>
            <person name="Chinwalla A."/>
            <person name="Mardis E.R."/>
            <person name="Wilson R.K."/>
        </authorList>
    </citation>
    <scope>NUCLEOTIDE SEQUENCE [LARGE SCALE GENOMIC DNA]</scope>
    <source>
        <strain evidence="2 3">L1-82</strain>
    </source>
</reference>
<accession>C7G577</accession>
<keyword evidence="1" id="KW-0472">Membrane</keyword>
<dbReference type="PANTHER" id="PTHR43649:SF27">
    <property type="entry name" value="EXTRACELLULAR SOLUTE-BINDING PROTEIN FAMILY 1"/>
    <property type="match status" value="1"/>
</dbReference>
<dbReference type="HOGENOM" id="CLU_309660_0_0_9"/>
<dbReference type="CDD" id="cd14489">
    <property type="entry name" value="CBM_SBP_bac_1_like"/>
    <property type="match status" value="1"/>
</dbReference>
<comment type="caution">
    <text evidence="2">The sequence shown here is derived from an EMBL/GenBank/DDBJ whole genome shotgun (WGS) entry which is preliminary data.</text>
</comment>
<dbReference type="InterPro" id="IPR006059">
    <property type="entry name" value="SBP"/>
</dbReference>
<dbReference type="PANTHER" id="PTHR43649">
    <property type="entry name" value="ARABINOSE-BINDING PROTEIN-RELATED"/>
    <property type="match status" value="1"/>
</dbReference>